<evidence type="ECO:0000313" key="1">
    <source>
        <dbReference type="EMBL" id="ERH18630.1"/>
    </source>
</evidence>
<dbReference type="EMBL" id="AWSC01000009">
    <property type="protein sequence ID" value="ERH18630.1"/>
    <property type="molecule type" value="Genomic_DNA"/>
</dbReference>
<proteinExistence type="predicted"/>
<organism evidence="1 2">
    <name type="scientific">Actinomyces graevenitzii F0530</name>
    <dbReference type="NCBI Taxonomy" id="1321817"/>
    <lineage>
        <taxon>Bacteria</taxon>
        <taxon>Bacillati</taxon>
        <taxon>Actinomycetota</taxon>
        <taxon>Actinomycetes</taxon>
        <taxon>Actinomycetales</taxon>
        <taxon>Actinomycetaceae</taxon>
        <taxon>Actinomyces</taxon>
    </lineage>
</organism>
<evidence type="ECO:0000313" key="2">
    <source>
        <dbReference type="Proteomes" id="UP000016481"/>
    </source>
</evidence>
<reference evidence="1 2" key="1">
    <citation type="submission" date="2013-08" db="EMBL/GenBank/DDBJ databases">
        <authorList>
            <person name="Weinstock G."/>
            <person name="Sodergren E."/>
            <person name="Wylie T."/>
            <person name="Fulton L."/>
            <person name="Fulton R."/>
            <person name="Fronick C."/>
            <person name="O'Laughlin M."/>
            <person name="Godfrey J."/>
            <person name="Miner T."/>
            <person name="Herter B."/>
            <person name="Appelbaum E."/>
            <person name="Cordes M."/>
            <person name="Lek S."/>
            <person name="Wollam A."/>
            <person name="Pepin K.H."/>
            <person name="Palsikar V.B."/>
            <person name="Mitreva M."/>
            <person name="Wilson R.K."/>
        </authorList>
    </citation>
    <scope>NUCLEOTIDE SEQUENCE [LARGE SCALE GENOMIC DNA]</scope>
    <source>
        <strain evidence="1 2">F0530</strain>
    </source>
</reference>
<sequence length="50" mass="5631">MFTSDKYVVLEVTYSIIRTSLIPAVPPNARVGKDLVQDEINTLTCVHILR</sequence>
<dbReference type="Proteomes" id="UP000016481">
    <property type="component" value="Unassembled WGS sequence"/>
</dbReference>
<comment type="caution">
    <text evidence="1">The sequence shown here is derived from an EMBL/GenBank/DDBJ whole genome shotgun (WGS) entry which is preliminary data.</text>
</comment>
<dbReference type="AlphaFoldDB" id="U1PRD8"/>
<protein>
    <submittedName>
        <fullName evidence="1">Uncharacterized protein</fullName>
    </submittedName>
</protein>
<name>U1PRD8_9ACTO</name>
<dbReference type="HOGENOM" id="CLU_3113566_0_0_11"/>
<gene>
    <name evidence="1" type="ORF">HMPREF1978_00293</name>
</gene>
<accession>U1PRD8</accession>